<dbReference type="PANTHER" id="PTHR44051:SF2">
    <property type="entry name" value="HYPOTHETICAL GLUTATHIONE S-TRANSFERASE LIKE PROTEIN"/>
    <property type="match status" value="1"/>
</dbReference>
<dbReference type="CDD" id="cd03056">
    <property type="entry name" value="GST_N_4"/>
    <property type="match status" value="1"/>
</dbReference>
<keyword evidence="2 6" id="KW-0808">Transferase</keyword>
<dbReference type="SUPFAM" id="SSF52833">
    <property type="entry name" value="Thioredoxin-like"/>
    <property type="match status" value="1"/>
</dbReference>
<dbReference type="Pfam" id="PF02798">
    <property type="entry name" value="GST_N"/>
    <property type="match status" value="1"/>
</dbReference>
<protein>
    <submittedName>
        <fullName evidence="6">Glutathione S-transferase</fullName>
    </submittedName>
</protein>
<accession>A0A562ZHM6</accession>
<evidence type="ECO:0000256" key="3">
    <source>
        <dbReference type="RuleBase" id="RU003494"/>
    </source>
</evidence>
<gene>
    <name evidence="6" type="ORF">FN976_24590</name>
</gene>
<dbReference type="InterPro" id="IPR004046">
    <property type="entry name" value="GST_C"/>
</dbReference>
<dbReference type="RefSeq" id="WP_145895925.1">
    <property type="nucleotide sequence ID" value="NZ_VOBQ01000022.1"/>
</dbReference>
<dbReference type="InterPro" id="IPR036282">
    <property type="entry name" value="Glutathione-S-Trfase_C_sf"/>
</dbReference>
<dbReference type="AlphaFoldDB" id="A0A562ZHM6"/>
<dbReference type="SFLD" id="SFLDG00358">
    <property type="entry name" value="Main_(cytGST)"/>
    <property type="match status" value="1"/>
</dbReference>
<feature type="domain" description="GST C-terminal" evidence="5">
    <location>
        <begin position="94"/>
        <end position="212"/>
    </location>
</feature>
<comment type="similarity">
    <text evidence="1 3">Belongs to the GST superfamily.</text>
</comment>
<dbReference type="SUPFAM" id="SSF47616">
    <property type="entry name" value="GST C-terminal domain-like"/>
    <property type="match status" value="1"/>
</dbReference>
<organism evidence="6 7">
    <name type="scientific">Caenimonas sedimenti</name>
    <dbReference type="NCBI Taxonomy" id="2596921"/>
    <lineage>
        <taxon>Bacteria</taxon>
        <taxon>Pseudomonadati</taxon>
        <taxon>Pseudomonadota</taxon>
        <taxon>Betaproteobacteria</taxon>
        <taxon>Burkholderiales</taxon>
        <taxon>Comamonadaceae</taxon>
        <taxon>Caenimonas</taxon>
    </lineage>
</organism>
<dbReference type="Proteomes" id="UP000318199">
    <property type="component" value="Unassembled WGS sequence"/>
</dbReference>
<dbReference type="InterPro" id="IPR040079">
    <property type="entry name" value="Glutathione_S-Trfase"/>
</dbReference>
<dbReference type="InterPro" id="IPR036249">
    <property type="entry name" value="Thioredoxin-like_sf"/>
</dbReference>
<evidence type="ECO:0000259" key="4">
    <source>
        <dbReference type="PROSITE" id="PS50404"/>
    </source>
</evidence>
<reference evidence="6 7" key="1">
    <citation type="submission" date="2019-07" db="EMBL/GenBank/DDBJ databases">
        <title>Caenimonas sedimenti sp. nov., isolated from activated sludge.</title>
        <authorList>
            <person name="Xu J."/>
        </authorList>
    </citation>
    <scope>NUCLEOTIDE SEQUENCE [LARGE SCALE GENOMIC DNA]</scope>
    <source>
        <strain evidence="6 7">HX-9-20</strain>
    </source>
</reference>
<dbReference type="InterPro" id="IPR010987">
    <property type="entry name" value="Glutathione-S-Trfase_C-like"/>
</dbReference>
<name>A0A562ZHM6_9BURK</name>
<comment type="caution">
    <text evidence="6">The sequence shown here is derived from an EMBL/GenBank/DDBJ whole genome shotgun (WGS) entry which is preliminary data.</text>
</comment>
<dbReference type="FunFam" id="3.40.30.10:FF:000039">
    <property type="entry name" value="Glutathione S-transferase domain"/>
    <property type="match status" value="1"/>
</dbReference>
<dbReference type="PANTHER" id="PTHR44051">
    <property type="entry name" value="GLUTATHIONE S-TRANSFERASE-RELATED"/>
    <property type="match status" value="1"/>
</dbReference>
<dbReference type="GO" id="GO:0016740">
    <property type="term" value="F:transferase activity"/>
    <property type="evidence" value="ECO:0007669"/>
    <property type="project" value="UniProtKB-KW"/>
</dbReference>
<evidence type="ECO:0000256" key="1">
    <source>
        <dbReference type="ARBA" id="ARBA00007409"/>
    </source>
</evidence>
<dbReference type="Gene3D" id="1.20.1050.10">
    <property type="match status" value="1"/>
</dbReference>
<sequence>MQNLIPAQPIRLYRAAISGHCHRVELLLSLLGLPYEVVEIDFAARDHKQPDFLARNPFGQVPVIEDGEVTLADSNAILVYLEGRYAPGRWLPRDPLGAARVQRWFSVAAGPLAFGPAAARVIELFQRPDDPAPLVARAHLLFGLMEQTLAQTDWLAGDSATLADIANYSYVVSAPEGRVALDDYPKLQAWLRRVEGLSGFVPMVRSPVGLHA</sequence>
<dbReference type="OrthoDB" id="9797500at2"/>
<dbReference type="SFLD" id="SFLDG01151">
    <property type="entry name" value="Main.2:_Nu-like"/>
    <property type="match status" value="1"/>
</dbReference>
<dbReference type="SFLD" id="SFLDS00019">
    <property type="entry name" value="Glutathione_Transferase_(cytos"/>
    <property type="match status" value="1"/>
</dbReference>
<keyword evidence="7" id="KW-1185">Reference proteome</keyword>
<proteinExistence type="inferred from homology"/>
<evidence type="ECO:0000313" key="7">
    <source>
        <dbReference type="Proteomes" id="UP000318199"/>
    </source>
</evidence>
<dbReference type="PROSITE" id="PS50405">
    <property type="entry name" value="GST_CTER"/>
    <property type="match status" value="1"/>
</dbReference>
<dbReference type="Gene3D" id="3.40.30.10">
    <property type="entry name" value="Glutaredoxin"/>
    <property type="match status" value="1"/>
</dbReference>
<dbReference type="PROSITE" id="PS50404">
    <property type="entry name" value="GST_NTER"/>
    <property type="match status" value="1"/>
</dbReference>
<evidence type="ECO:0000256" key="2">
    <source>
        <dbReference type="ARBA" id="ARBA00022679"/>
    </source>
</evidence>
<dbReference type="InterPro" id="IPR004045">
    <property type="entry name" value="Glutathione_S-Trfase_N"/>
</dbReference>
<dbReference type="Pfam" id="PF00043">
    <property type="entry name" value="GST_C"/>
    <property type="match status" value="1"/>
</dbReference>
<dbReference type="EMBL" id="VOBQ01000022">
    <property type="protein sequence ID" value="TWO67815.1"/>
    <property type="molecule type" value="Genomic_DNA"/>
</dbReference>
<evidence type="ECO:0000313" key="6">
    <source>
        <dbReference type="EMBL" id="TWO67815.1"/>
    </source>
</evidence>
<evidence type="ECO:0000259" key="5">
    <source>
        <dbReference type="PROSITE" id="PS50405"/>
    </source>
</evidence>
<feature type="domain" description="GST N-terminal" evidence="4">
    <location>
        <begin position="8"/>
        <end position="89"/>
    </location>
</feature>